<name>A0ABT1YXF6_9RHOB</name>
<dbReference type="Gene3D" id="1.25.40.10">
    <property type="entry name" value="Tetratricopeptide repeat domain"/>
    <property type="match status" value="1"/>
</dbReference>
<protein>
    <recommendedName>
        <fullName evidence="4">Sel1 repeat-containing protein</fullName>
    </recommendedName>
</protein>
<dbReference type="RefSeq" id="WP_258293254.1">
    <property type="nucleotide sequence ID" value="NZ_JANKJG010000002.1"/>
</dbReference>
<comment type="caution">
    <text evidence="2">The sequence shown here is derived from an EMBL/GenBank/DDBJ whole genome shotgun (WGS) entry which is preliminary data.</text>
</comment>
<evidence type="ECO:0008006" key="4">
    <source>
        <dbReference type="Google" id="ProtNLM"/>
    </source>
</evidence>
<sequence length="297" mass="31928">MRHLVSISVSALICCALSVGADPLPEPLESKRQAAIVLSEKACDGDVAGLRALEKKAAAGDLAAAHSIAWVVSNNRCPTYGMVGAGQDRDEVGARMYARNATRGYPISQSNHGINLMRGSNGIPRDPETGARMIGQAVDGGYAIALVYSTEAAFQEGLEVEMNPMVGPFLAFAVEEGVDPDRVRLARASVFEELYKNGGDDHAWAGFLAYRYFERVQSKYARARKSHAALEDRYGHVAGTKELQSCLNDAACDPYARNVMRSYFTSEPAKPSSSGLGLPESEAILNRYICGSDVCPD</sequence>
<keyword evidence="1" id="KW-0732">Signal</keyword>
<feature type="signal peptide" evidence="1">
    <location>
        <begin position="1"/>
        <end position="21"/>
    </location>
</feature>
<keyword evidence="3" id="KW-1185">Reference proteome</keyword>
<reference evidence="2" key="1">
    <citation type="submission" date="2022-07" db="EMBL/GenBank/DDBJ databases">
        <title>Pseudosulfitobacter sp. strain AP-MA-4, whole genome sequence.</title>
        <authorList>
            <person name="Jiang Y."/>
        </authorList>
    </citation>
    <scope>NUCLEOTIDE SEQUENCE</scope>
    <source>
        <strain evidence="2">AP-MA-4</strain>
    </source>
</reference>
<evidence type="ECO:0000313" key="2">
    <source>
        <dbReference type="EMBL" id="MCR8825575.1"/>
    </source>
</evidence>
<dbReference type="Proteomes" id="UP001165396">
    <property type="component" value="Unassembled WGS sequence"/>
</dbReference>
<organism evidence="2 3">
    <name type="scientific">Pseudosulfitobacter koreensis</name>
    <dbReference type="NCBI Taxonomy" id="2968472"/>
    <lineage>
        <taxon>Bacteria</taxon>
        <taxon>Pseudomonadati</taxon>
        <taxon>Pseudomonadota</taxon>
        <taxon>Alphaproteobacteria</taxon>
        <taxon>Rhodobacterales</taxon>
        <taxon>Roseobacteraceae</taxon>
        <taxon>Pseudosulfitobacter</taxon>
    </lineage>
</organism>
<proteinExistence type="predicted"/>
<gene>
    <name evidence="2" type="ORF">NTA49_03400</name>
</gene>
<accession>A0ABT1YXF6</accession>
<dbReference type="EMBL" id="JANKJG010000002">
    <property type="protein sequence ID" value="MCR8825575.1"/>
    <property type="molecule type" value="Genomic_DNA"/>
</dbReference>
<dbReference type="InterPro" id="IPR011990">
    <property type="entry name" value="TPR-like_helical_dom_sf"/>
</dbReference>
<evidence type="ECO:0000313" key="3">
    <source>
        <dbReference type="Proteomes" id="UP001165396"/>
    </source>
</evidence>
<evidence type="ECO:0000256" key="1">
    <source>
        <dbReference type="SAM" id="SignalP"/>
    </source>
</evidence>
<feature type="chain" id="PRO_5046939819" description="Sel1 repeat-containing protein" evidence="1">
    <location>
        <begin position="22"/>
        <end position="297"/>
    </location>
</feature>